<dbReference type="Proteomes" id="UP001548189">
    <property type="component" value="Unassembled WGS sequence"/>
</dbReference>
<proteinExistence type="predicted"/>
<dbReference type="Pfam" id="PF03703">
    <property type="entry name" value="bPH_2"/>
    <property type="match status" value="1"/>
</dbReference>
<dbReference type="PANTHER" id="PTHR37938">
    <property type="entry name" value="BLL0215 PROTEIN"/>
    <property type="match status" value="1"/>
</dbReference>
<accession>A0ABV2BV65</accession>
<dbReference type="InterPro" id="IPR005182">
    <property type="entry name" value="YdbS-like_PH"/>
</dbReference>
<evidence type="ECO:0000313" key="1">
    <source>
        <dbReference type="EMBL" id="MET1255838.1"/>
    </source>
</evidence>
<keyword evidence="2" id="KW-1185">Reference proteome</keyword>
<sequence>MGSYIESNLIKDEKVQYEGKTSIWSLLPKILLGLILLPFYGIGLILWGAAAITYYTTELAITNKRVIAKFGLIRRNTVEMNISKVESIQVDQSILGRIFNFGSVLVSGAGDPKAPIPGISHPLKFRKMFFEVQEGSSTAIPQTSPAAEVA</sequence>
<gene>
    <name evidence="1" type="ORF">ABVT43_11930</name>
</gene>
<protein>
    <submittedName>
        <fullName evidence="1">PH domain-containing protein</fullName>
    </submittedName>
</protein>
<reference evidence="1 2" key="1">
    <citation type="submission" date="2024-06" db="EMBL/GenBank/DDBJ databases">
        <authorList>
            <person name="Li F."/>
        </authorList>
    </citation>
    <scope>NUCLEOTIDE SEQUENCE [LARGE SCALE GENOMIC DNA]</scope>
    <source>
        <strain evidence="1 2">GXAS 311</strain>
    </source>
</reference>
<evidence type="ECO:0000313" key="2">
    <source>
        <dbReference type="Proteomes" id="UP001548189"/>
    </source>
</evidence>
<comment type="caution">
    <text evidence="1">The sequence shown here is derived from an EMBL/GenBank/DDBJ whole genome shotgun (WGS) entry which is preliminary data.</text>
</comment>
<dbReference type="PANTHER" id="PTHR37938:SF1">
    <property type="entry name" value="BLL0215 PROTEIN"/>
    <property type="match status" value="1"/>
</dbReference>
<organism evidence="1 2">
    <name type="scientific">Aliikangiella maris</name>
    <dbReference type="NCBI Taxonomy" id="3162458"/>
    <lineage>
        <taxon>Bacteria</taxon>
        <taxon>Pseudomonadati</taxon>
        <taxon>Pseudomonadota</taxon>
        <taxon>Gammaproteobacteria</taxon>
        <taxon>Oceanospirillales</taxon>
        <taxon>Pleioneaceae</taxon>
        <taxon>Aliikangiella</taxon>
    </lineage>
</organism>
<dbReference type="EMBL" id="JBEVCJ010000014">
    <property type="protein sequence ID" value="MET1255838.1"/>
    <property type="molecule type" value="Genomic_DNA"/>
</dbReference>
<name>A0ABV2BV65_9GAMM</name>